<sequence>MGDTDDGIFDAALRCEFTGGAYCNYKVKAGPPWIRLTVTPQHLEFRGRGLLRILRLGPWTVPREQVKKVFAKQRRNLFPPIAWNIEIVTTDPSEWWTFWSPERPEPILLTMEECGYPVDWTPHNWAGIPTD</sequence>
<accession>A0ABP5LFT6</accession>
<name>A0ABP5LFT6_9MICC</name>
<dbReference type="EMBL" id="BAAAQB010000041">
    <property type="protein sequence ID" value="GAA2143940.1"/>
    <property type="molecule type" value="Genomic_DNA"/>
</dbReference>
<evidence type="ECO:0000313" key="2">
    <source>
        <dbReference type="Proteomes" id="UP001500102"/>
    </source>
</evidence>
<keyword evidence="2" id="KW-1185">Reference proteome</keyword>
<proteinExistence type="predicted"/>
<evidence type="ECO:0000313" key="1">
    <source>
        <dbReference type="EMBL" id="GAA2143940.1"/>
    </source>
</evidence>
<comment type="caution">
    <text evidence="1">The sequence shown here is derived from an EMBL/GenBank/DDBJ whole genome shotgun (WGS) entry which is preliminary data.</text>
</comment>
<dbReference type="RefSeq" id="WP_344367657.1">
    <property type="nucleotide sequence ID" value="NZ_BAAAQB010000041.1"/>
</dbReference>
<organism evidence="1 2">
    <name type="scientific">Arthrobacter humicola</name>
    <dbReference type="NCBI Taxonomy" id="409291"/>
    <lineage>
        <taxon>Bacteria</taxon>
        <taxon>Bacillati</taxon>
        <taxon>Actinomycetota</taxon>
        <taxon>Actinomycetes</taxon>
        <taxon>Micrococcales</taxon>
        <taxon>Micrococcaceae</taxon>
        <taxon>Arthrobacter</taxon>
    </lineage>
</organism>
<reference evidence="2" key="1">
    <citation type="journal article" date="2019" name="Int. J. Syst. Evol. Microbiol.">
        <title>The Global Catalogue of Microorganisms (GCM) 10K type strain sequencing project: providing services to taxonomists for standard genome sequencing and annotation.</title>
        <authorList>
            <consortium name="The Broad Institute Genomics Platform"/>
            <consortium name="The Broad Institute Genome Sequencing Center for Infectious Disease"/>
            <person name="Wu L."/>
            <person name="Ma J."/>
        </authorList>
    </citation>
    <scope>NUCLEOTIDE SEQUENCE [LARGE SCALE GENOMIC DNA]</scope>
    <source>
        <strain evidence="2">JCM 15921</strain>
    </source>
</reference>
<dbReference type="Proteomes" id="UP001500102">
    <property type="component" value="Unassembled WGS sequence"/>
</dbReference>
<protein>
    <submittedName>
        <fullName evidence="1">Uncharacterized protein</fullName>
    </submittedName>
</protein>
<gene>
    <name evidence="1" type="ORF">GCM10009825_34850</name>
</gene>